<comment type="pathway">
    <text evidence="10">Carbohydrate biosynthesis; D-glycero-D-manno-heptose 7-phosphate biosynthesis; D-glycero-alpha-D-manno-heptose 7-phosphate and D-glycero-beta-D-manno-heptose 7-phosphate from sedoheptulose 7-phosphate: step 1/1.</text>
</comment>
<evidence type="ECO:0000256" key="8">
    <source>
        <dbReference type="ARBA" id="ARBA00023235"/>
    </source>
</evidence>
<evidence type="ECO:0000256" key="2">
    <source>
        <dbReference type="ARBA" id="ARBA00003172"/>
    </source>
</evidence>
<sequence>MGGARPRFLPRSCDIFGPSGGRGVSCSSGSPTMRCLAMTSSPRSFEASLDHVRALFQRSIALKTEVLHDHAPVIVRMAGVCEEALAMGGKILLCGNGGSAADAQHLAAEFLVRLRSEVNRPGLAALALALDPSSLTACGNDYGFEGYFARMVETLGQPGDVLIGITTSGRSPNVVRALEIARRRGLHPLGLLGGTGQPALALCDEALVVPSSETGRVQEVHITAGHALVELVEDALLARRHITRL</sequence>
<dbReference type="EC" id="5.3.1.28" evidence="10"/>
<dbReference type="GO" id="GO:0005975">
    <property type="term" value="P:carbohydrate metabolic process"/>
    <property type="evidence" value="ECO:0007669"/>
    <property type="project" value="UniProtKB-UniRule"/>
</dbReference>
<accession>H6SNU4</accession>
<dbReference type="EMBL" id="HE663493">
    <property type="protein sequence ID" value="CCG07016.1"/>
    <property type="molecule type" value="Genomic_DNA"/>
</dbReference>
<evidence type="ECO:0000256" key="10">
    <source>
        <dbReference type="HAMAP-Rule" id="MF_00067"/>
    </source>
</evidence>
<name>H6SNU4_PARPM</name>
<evidence type="ECO:0000256" key="9">
    <source>
        <dbReference type="ARBA" id="ARBA00023277"/>
    </source>
</evidence>
<feature type="binding site" evidence="10">
    <location>
        <position position="105"/>
    </location>
    <ligand>
        <name>Zn(2+)</name>
        <dbReference type="ChEBI" id="CHEBI:29105"/>
    </ligand>
</feature>
<feature type="binding site" evidence="10">
    <location>
        <position position="171"/>
    </location>
    <ligand>
        <name>substrate</name>
    </ligand>
</feature>
<reference evidence="12 13" key="1">
    <citation type="submission" date="2012-02" db="EMBL/GenBank/DDBJ databases">
        <title>Shotgun genome sequence of Phaeospirillum photometricum DSM 122.</title>
        <authorList>
            <person name="Duquesne K."/>
            <person name="Sturgis J."/>
        </authorList>
    </citation>
    <scope>NUCLEOTIDE SEQUENCE [LARGE SCALE GENOMIC DNA]</scope>
    <source>
        <strain evidence="13">DSM122</strain>
    </source>
</reference>
<feature type="binding site" evidence="10">
    <location>
        <position position="109"/>
    </location>
    <ligand>
        <name>Zn(2+)</name>
        <dbReference type="ChEBI" id="CHEBI:29105"/>
    </ligand>
</feature>
<dbReference type="InterPro" id="IPR004515">
    <property type="entry name" value="Phosphoheptose_Isoase"/>
</dbReference>
<proteinExistence type="inferred from homology"/>
<feature type="binding site" evidence="10">
    <location>
        <begin position="166"/>
        <end position="168"/>
    </location>
    <ligand>
        <name>substrate</name>
    </ligand>
</feature>
<dbReference type="HOGENOM" id="CLU_080999_3_0_5"/>
<dbReference type="SUPFAM" id="SSF53697">
    <property type="entry name" value="SIS domain"/>
    <property type="match status" value="1"/>
</dbReference>
<feature type="binding site" evidence="10">
    <location>
        <position position="226"/>
    </location>
    <ligand>
        <name>Zn(2+)</name>
        <dbReference type="ChEBI" id="CHEBI:29105"/>
    </ligand>
</feature>
<dbReference type="GO" id="GO:0005737">
    <property type="term" value="C:cytoplasm"/>
    <property type="evidence" value="ECO:0007669"/>
    <property type="project" value="UniProtKB-SubCell"/>
</dbReference>
<dbReference type="eggNOG" id="COG0279">
    <property type="taxonomic scope" value="Bacteria"/>
</dbReference>
<protein>
    <recommendedName>
        <fullName evidence="10">Phosphoheptose isomerase</fullName>
        <ecNumber evidence="10">5.3.1.28</ecNumber>
    </recommendedName>
    <alternativeName>
        <fullName evidence="10">Sedoheptulose 7-phosphate isomerase</fullName>
    </alternativeName>
</protein>
<dbReference type="PROSITE" id="PS51464">
    <property type="entry name" value="SIS"/>
    <property type="match status" value="1"/>
</dbReference>
<keyword evidence="13" id="KW-1185">Reference proteome</keyword>
<feature type="domain" description="SIS" evidence="11">
    <location>
        <begin position="81"/>
        <end position="245"/>
    </location>
</feature>
<evidence type="ECO:0000256" key="7">
    <source>
        <dbReference type="ARBA" id="ARBA00022833"/>
    </source>
</evidence>
<dbReference type="GO" id="GO:0008968">
    <property type="term" value="F:D-sedoheptulose 7-phosphate isomerase activity"/>
    <property type="evidence" value="ECO:0007669"/>
    <property type="project" value="UniProtKB-UniRule"/>
</dbReference>
<keyword evidence="8 10" id="KW-0413">Isomerase</keyword>
<dbReference type="GO" id="GO:2001061">
    <property type="term" value="P:D-glycero-D-manno-heptose 7-phosphate biosynthetic process"/>
    <property type="evidence" value="ECO:0007669"/>
    <property type="project" value="UniProtKB-UniPathway"/>
</dbReference>
<dbReference type="GO" id="GO:0008270">
    <property type="term" value="F:zinc ion binding"/>
    <property type="evidence" value="ECO:0007669"/>
    <property type="project" value="UniProtKB-UniRule"/>
</dbReference>
<comment type="cofactor">
    <cofactor evidence="10">
        <name>Zn(2+)</name>
        <dbReference type="ChEBI" id="CHEBI:29105"/>
    </cofactor>
    <text evidence="10">Binds 1 zinc ion per subunit.</text>
</comment>
<evidence type="ECO:0000256" key="3">
    <source>
        <dbReference type="ARBA" id="ARBA00004496"/>
    </source>
</evidence>
<comment type="catalytic activity">
    <reaction evidence="1 10">
        <text>2 D-sedoheptulose 7-phosphate = D-glycero-alpha-D-manno-heptose 7-phosphate + D-glycero-beta-D-manno-heptose 7-phosphate</text>
        <dbReference type="Rhea" id="RHEA:27489"/>
        <dbReference type="ChEBI" id="CHEBI:57483"/>
        <dbReference type="ChEBI" id="CHEBI:60203"/>
        <dbReference type="ChEBI" id="CHEBI:60204"/>
        <dbReference type="EC" id="5.3.1.28"/>
    </reaction>
</comment>
<feature type="binding site" evidence="10">
    <location>
        <position position="218"/>
    </location>
    <ligand>
        <name>substrate</name>
    </ligand>
</feature>
<feature type="binding site" evidence="10">
    <location>
        <position position="109"/>
    </location>
    <ligand>
        <name>substrate</name>
    </ligand>
</feature>
<evidence type="ECO:0000256" key="1">
    <source>
        <dbReference type="ARBA" id="ARBA00000348"/>
    </source>
</evidence>
<gene>
    <name evidence="10 12" type="primary">gmhA</name>
    <name evidence="12" type="ORF">RSPPHO_00390</name>
</gene>
<dbReference type="KEGG" id="rpm:RSPPHO_00390"/>
<keyword evidence="5 10" id="KW-0963">Cytoplasm</keyword>
<dbReference type="AlphaFoldDB" id="H6SNU4"/>
<feature type="binding site" evidence="10">
    <location>
        <begin position="140"/>
        <end position="141"/>
    </location>
    <ligand>
        <name>substrate</name>
    </ligand>
</feature>
<feature type="binding site" evidence="10">
    <location>
        <begin position="96"/>
        <end position="98"/>
    </location>
    <ligand>
        <name>substrate</name>
    </ligand>
</feature>
<evidence type="ECO:0000313" key="13">
    <source>
        <dbReference type="Proteomes" id="UP000033220"/>
    </source>
</evidence>
<comment type="function">
    <text evidence="2 10">Catalyzes the isomerization of sedoheptulose 7-phosphate in D-glycero-D-manno-heptose 7-phosphate.</text>
</comment>
<dbReference type="Gene3D" id="3.40.50.10490">
    <property type="entry name" value="Glucose-6-phosphate isomerase like protein, domain 1"/>
    <property type="match status" value="1"/>
</dbReference>
<feature type="binding site" evidence="10">
    <location>
        <position position="218"/>
    </location>
    <ligand>
        <name>Zn(2+)</name>
        <dbReference type="ChEBI" id="CHEBI:29105"/>
    </ligand>
</feature>
<dbReference type="PATRIC" id="fig|1150469.3.peg.452"/>
<dbReference type="InterPro" id="IPR001347">
    <property type="entry name" value="SIS_dom"/>
</dbReference>
<dbReference type="STRING" id="1150469.RSPPHO_00390"/>
<evidence type="ECO:0000313" key="12">
    <source>
        <dbReference type="EMBL" id="CCG07016.1"/>
    </source>
</evidence>
<dbReference type="InterPro" id="IPR050099">
    <property type="entry name" value="SIS_GmhA/DiaA_subfam"/>
</dbReference>
<keyword evidence="9 10" id="KW-0119">Carbohydrate metabolism</keyword>
<dbReference type="InterPro" id="IPR046348">
    <property type="entry name" value="SIS_dom_sf"/>
</dbReference>
<evidence type="ECO:0000259" key="11">
    <source>
        <dbReference type="PROSITE" id="PS51464"/>
    </source>
</evidence>
<comment type="similarity">
    <text evidence="4 10">Belongs to the SIS family. GmhA subfamily.</text>
</comment>
<dbReference type="GO" id="GO:0097367">
    <property type="term" value="F:carbohydrate derivative binding"/>
    <property type="evidence" value="ECO:0007669"/>
    <property type="project" value="InterPro"/>
</dbReference>
<dbReference type="Proteomes" id="UP000033220">
    <property type="component" value="Chromosome DSM 122"/>
</dbReference>
<dbReference type="PANTHER" id="PTHR30390">
    <property type="entry name" value="SEDOHEPTULOSE 7-PHOSPHATE ISOMERASE / DNAA INITIATOR-ASSOCIATING FACTOR FOR REPLICATION INITIATION"/>
    <property type="match status" value="1"/>
</dbReference>
<comment type="subunit">
    <text evidence="10">Homotetramer.</text>
</comment>
<evidence type="ECO:0000256" key="4">
    <source>
        <dbReference type="ARBA" id="ARBA00009894"/>
    </source>
</evidence>
<organism evidence="12 13">
    <name type="scientific">Pararhodospirillum photometricum DSM 122</name>
    <dbReference type="NCBI Taxonomy" id="1150469"/>
    <lineage>
        <taxon>Bacteria</taxon>
        <taxon>Pseudomonadati</taxon>
        <taxon>Pseudomonadota</taxon>
        <taxon>Alphaproteobacteria</taxon>
        <taxon>Rhodospirillales</taxon>
        <taxon>Rhodospirillaceae</taxon>
        <taxon>Pararhodospirillum</taxon>
    </lineage>
</organism>
<evidence type="ECO:0000256" key="6">
    <source>
        <dbReference type="ARBA" id="ARBA00022723"/>
    </source>
</evidence>
<dbReference type="InterPro" id="IPR035461">
    <property type="entry name" value="GmhA/DiaA"/>
</dbReference>
<comment type="miscellaneous">
    <text evidence="10">The reaction produces a racemic mixture of D-glycero-alpha-D-manno-heptose 7-phosphate and D-glycero-beta-D-manno-heptose 7-phosphate.</text>
</comment>
<comment type="subcellular location">
    <subcellularLocation>
        <location evidence="3 10">Cytoplasm</location>
    </subcellularLocation>
</comment>
<dbReference type="Pfam" id="PF13580">
    <property type="entry name" value="SIS_2"/>
    <property type="match status" value="1"/>
</dbReference>
<dbReference type="HAMAP" id="MF_00067">
    <property type="entry name" value="GmhA"/>
    <property type="match status" value="1"/>
</dbReference>
<keyword evidence="7 10" id="KW-0862">Zinc</keyword>
<keyword evidence="6 10" id="KW-0479">Metal-binding</keyword>
<dbReference type="CDD" id="cd05006">
    <property type="entry name" value="SIS_GmhA"/>
    <property type="match status" value="1"/>
</dbReference>
<evidence type="ECO:0000256" key="5">
    <source>
        <dbReference type="ARBA" id="ARBA00022490"/>
    </source>
</evidence>
<dbReference type="UniPathway" id="UPA00041">
    <property type="reaction ID" value="UER00436"/>
</dbReference>